<proteinExistence type="predicted"/>
<evidence type="ECO:0000313" key="2">
    <source>
        <dbReference type="Proteomes" id="UP000192315"/>
    </source>
</evidence>
<keyword evidence="2" id="KW-1185">Reference proteome</keyword>
<comment type="caution">
    <text evidence="1">The sequence shown here is derived from an EMBL/GenBank/DDBJ whole genome shotgun (WGS) entry which is preliminary data.</text>
</comment>
<organism evidence="1 2">
    <name type="scientific">Picrophilus torridus (strain ATCC 700027 / DSM 9790 / JCM 10055 / NBRC 100828 / KAW 2/3)</name>
    <dbReference type="NCBI Taxonomy" id="1122961"/>
    <lineage>
        <taxon>Archaea</taxon>
        <taxon>Methanobacteriati</taxon>
        <taxon>Thermoplasmatota</taxon>
        <taxon>Thermoplasmata</taxon>
        <taxon>Thermoplasmatales</taxon>
        <taxon>Picrophilaceae</taxon>
        <taxon>Picrophilus</taxon>
    </lineage>
</organism>
<evidence type="ECO:0008006" key="3">
    <source>
        <dbReference type="Google" id="ProtNLM"/>
    </source>
</evidence>
<gene>
    <name evidence="1" type="ORF">SAMN02745355_0004</name>
</gene>
<reference evidence="1 2" key="1">
    <citation type="submission" date="2017-04" db="EMBL/GenBank/DDBJ databases">
        <authorList>
            <person name="Varghese N."/>
            <person name="Submissions S."/>
        </authorList>
    </citation>
    <scope>NUCLEOTIDE SEQUENCE [LARGE SCALE GENOMIC DNA]</scope>
    <source>
        <strain evidence="1 2">DSM 9789</strain>
    </source>
</reference>
<sequence>MYIYVKKISKYLTSRYVCNIIFASMYKDDDVYLDFTGVYYISREFAEAYKYMKSLSKKNIIEINLPYYYRSLF</sequence>
<dbReference type="AlphaFoldDB" id="A0A8G2FVB0"/>
<dbReference type="EMBL" id="FWYE01000001">
    <property type="protein sequence ID" value="SMD30143.1"/>
    <property type="molecule type" value="Genomic_DNA"/>
</dbReference>
<dbReference type="RefSeq" id="WP_048059487.1">
    <property type="nucleotide sequence ID" value="NC_005877.1"/>
</dbReference>
<evidence type="ECO:0000313" key="1">
    <source>
        <dbReference type="EMBL" id="SMD30143.1"/>
    </source>
</evidence>
<dbReference type="GeneID" id="24780801"/>
<accession>A0A8G2FVB0</accession>
<name>A0A8G2FVB0_PICTO</name>
<protein>
    <recommendedName>
        <fullName evidence="3">DUF4325 domain-containing protein</fullName>
    </recommendedName>
</protein>
<dbReference type="Proteomes" id="UP000192315">
    <property type="component" value="Unassembled WGS sequence"/>
</dbReference>